<sequence length="260" mass="26795">MPVPASTPATSPVTSPVAPPLFVSLRRVIALAAIAGYVEVIGFLDIGGVYPGIMTGNTVELGLTFARGQWPRFLLIGLAVALFFIGGIVASLLKRHLRRPGVELVVAAAVLVAASVVRLRAGAGVPLELPLLGLAMAMQGETVSTFGGVSIQTIVVTNNMVKFSDALVGRYLSGWFGRRPGEKVPSLGEVLLPGLAWLFYGLAAGVGALAAGLRLPLLAPAALLVLVAGDLLLTGQDAPKSEPRPAPSSIAGDAPKRERV</sequence>
<feature type="region of interest" description="Disordered" evidence="1">
    <location>
        <begin position="237"/>
        <end position="260"/>
    </location>
</feature>
<gene>
    <name evidence="3" type="ORF">OVY01_04345</name>
</gene>
<feature type="transmembrane region" description="Helical" evidence="2">
    <location>
        <begin position="190"/>
        <end position="211"/>
    </location>
</feature>
<dbReference type="PANTHER" id="PTHR37314:SF4">
    <property type="entry name" value="UPF0700 TRANSMEMBRANE PROTEIN YOAK"/>
    <property type="match status" value="1"/>
</dbReference>
<name>A0ABT3ZIY6_9BURK</name>
<keyword evidence="2" id="KW-1133">Transmembrane helix</keyword>
<feature type="transmembrane region" description="Helical" evidence="2">
    <location>
        <begin position="28"/>
        <end position="53"/>
    </location>
</feature>
<feature type="transmembrane region" description="Helical" evidence="2">
    <location>
        <begin position="104"/>
        <end position="123"/>
    </location>
</feature>
<keyword evidence="4" id="KW-1185">Reference proteome</keyword>
<evidence type="ECO:0000313" key="3">
    <source>
        <dbReference type="EMBL" id="MCY0386484.1"/>
    </source>
</evidence>
<dbReference type="Proteomes" id="UP001082899">
    <property type="component" value="Unassembled WGS sequence"/>
</dbReference>
<protein>
    <submittedName>
        <fullName evidence="3">YoaK family protein</fullName>
    </submittedName>
</protein>
<dbReference type="Pfam" id="PF06912">
    <property type="entry name" value="DUF1275"/>
    <property type="match status" value="1"/>
</dbReference>
<evidence type="ECO:0000256" key="2">
    <source>
        <dbReference type="SAM" id="Phobius"/>
    </source>
</evidence>
<evidence type="ECO:0000256" key="1">
    <source>
        <dbReference type="SAM" id="MobiDB-lite"/>
    </source>
</evidence>
<feature type="transmembrane region" description="Helical" evidence="2">
    <location>
        <begin position="73"/>
        <end position="92"/>
    </location>
</feature>
<accession>A0ABT3ZIY6</accession>
<dbReference type="RefSeq" id="WP_267845917.1">
    <property type="nucleotide sequence ID" value="NZ_JAPMXC010000001.1"/>
</dbReference>
<evidence type="ECO:0000313" key="4">
    <source>
        <dbReference type="Proteomes" id="UP001082899"/>
    </source>
</evidence>
<organism evidence="3 4">
    <name type="scientific">Robbsia betulipollinis</name>
    <dbReference type="NCBI Taxonomy" id="2981849"/>
    <lineage>
        <taxon>Bacteria</taxon>
        <taxon>Pseudomonadati</taxon>
        <taxon>Pseudomonadota</taxon>
        <taxon>Betaproteobacteria</taxon>
        <taxon>Burkholderiales</taxon>
        <taxon>Burkholderiaceae</taxon>
        <taxon>Robbsia</taxon>
    </lineage>
</organism>
<dbReference type="InterPro" id="IPR010699">
    <property type="entry name" value="DUF1275"/>
</dbReference>
<proteinExistence type="predicted"/>
<keyword evidence="2" id="KW-0812">Transmembrane</keyword>
<dbReference type="PANTHER" id="PTHR37314">
    <property type="entry name" value="SLR0142 PROTEIN"/>
    <property type="match status" value="1"/>
</dbReference>
<comment type="caution">
    <text evidence="3">The sequence shown here is derived from an EMBL/GenBank/DDBJ whole genome shotgun (WGS) entry which is preliminary data.</text>
</comment>
<reference evidence="3" key="1">
    <citation type="submission" date="2022-11" db="EMBL/GenBank/DDBJ databases">
        <title>Robbsia betulipollinis sp. nov., isolated from pollen of birch (Betula pendula).</title>
        <authorList>
            <person name="Shi H."/>
            <person name="Ambika Manirajan B."/>
            <person name="Ratering S."/>
            <person name="Geissler-Plaum R."/>
            <person name="Schnell S."/>
        </authorList>
    </citation>
    <scope>NUCLEOTIDE SEQUENCE</scope>
    <source>
        <strain evidence="3">Bb-Pol-6</strain>
    </source>
</reference>
<keyword evidence="2" id="KW-0472">Membrane</keyword>
<dbReference type="EMBL" id="JAPMXC010000001">
    <property type="protein sequence ID" value="MCY0386484.1"/>
    <property type="molecule type" value="Genomic_DNA"/>
</dbReference>